<dbReference type="AlphaFoldDB" id="A0A937W0U3"/>
<gene>
    <name evidence="1" type="ORF">FJZ47_13370</name>
</gene>
<dbReference type="Pfam" id="PF11383">
    <property type="entry name" value="DUF3187"/>
    <property type="match status" value="1"/>
</dbReference>
<dbReference type="InterPro" id="IPR021523">
    <property type="entry name" value="DUF3187"/>
</dbReference>
<dbReference type="EMBL" id="VGLS01000403">
    <property type="protein sequence ID" value="MBM3224778.1"/>
    <property type="molecule type" value="Genomic_DNA"/>
</dbReference>
<protein>
    <submittedName>
        <fullName evidence="1">DUF3187 family protein</fullName>
    </submittedName>
</protein>
<dbReference type="Proteomes" id="UP000712673">
    <property type="component" value="Unassembled WGS sequence"/>
</dbReference>
<accession>A0A937W0U3</accession>
<evidence type="ECO:0000313" key="1">
    <source>
        <dbReference type="EMBL" id="MBM3224778.1"/>
    </source>
</evidence>
<proteinExistence type="predicted"/>
<evidence type="ECO:0000313" key="2">
    <source>
        <dbReference type="Proteomes" id="UP000712673"/>
    </source>
</evidence>
<name>A0A937W0U3_UNCTE</name>
<comment type="caution">
    <text evidence="1">The sequence shown here is derived from an EMBL/GenBank/DDBJ whole genome shotgun (WGS) entry which is preliminary data.</text>
</comment>
<organism evidence="1 2">
    <name type="scientific">Tectimicrobiota bacterium</name>
    <dbReference type="NCBI Taxonomy" id="2528274"/>
    <lineage>
        <taxon>Bacteria</taxon>
        <taxon>Pseudomonadati</taxon>
        <taxon>Nitrospinota/Tectimicrobiota group</taxon>
        <taxon>Candidatus Tectimicrobiota</taxon>
    </lineage>
</organism>
<reference evidence="1" key="1">
    <citation type="submission" date="2019-03" db="EMBL/GenBank/DDBJ databases">
        <title>Lake Tanganyika Metagenome-Assembled Genomes (MAGs).</title>
        <authorList>
            <person name="Tran P."/>
        </authorList>
    </citation>
    <scope>NUCLEOTIDE SEQUENCE</scope>
    <source>
        <strain evidence="1">K_DeepCast_65m_m2_066</strain>
    </source>
</reference>
<sequence>MLGSPAISRACEARQRGKQPVKSQALRGLVCVTLWFLYSHVAGAAWAVTERPLPTPYGPLRLVNQHPVQLLFLQPFPDQTDVTPVHRLEAHLNTALTNSLLGDTQQVTANIDLEMVRSVLDLRYGVYPQLEVGLELPFMYTYDGILDTFILDVERLLTPGRERPIRKRQNAGSFAYQVARGNRRFVQGQDDAFSLGDMVLKAKVAVLQEQRSLPAVSLRAALKVPSGDTDRAFGSGGVDGSLGVLLQKTFWRVTVHVNGDVTFPSQSFDDAGVSLQPFFLGVLAMEVRLAPPVSLVMQLRGDTRPFHHTIPLLDKRLIETLLGVNWALSRQLVVQAGVAEDQFRSDCCSADVSFFLNLTGRW</sequence>